<name>A0ABM1GUU4_SOLPN</name>
<reference evidence="1" key="1">
    <citation type="journal article" date="2014" name="Nat. Genet.">
        <title>The genome of the stress-tolerant wild tomato species Solanum pennellii.</title>
        <authorList>
            <person name="Bolger A."/>
            <person name="Scossa F."/>
            <person name="Bolger M.E."/>
            <person name="Lanz C."/>
            <person name="Maumus F."/>
            <person name="Tohge T."/>
            <person name="Quesneville H."/>
            <person name="Alseekh S."/>
            <person name="Sorensen I."/>
            <person name="Lichtenstein G."/>
            <person name="Fich E.A."/>
            <person name="Conte M."/>
            <person name="Keller H."/>
            <person name="Schneeberger K."/>
            <person name="Schwacke R."/>
            <person name="Ofner I."/>
            <person name="Vrebalov J."/>
            <person name="Xu Y."/>
            <person name="Osorio S."/>
            <person name="Aflitos S.A."/>
            <person name="Schijlen E."/>
            <person name="Jimenez-Gomez J.M."/>
            <person name="Ryngajllo M."/>
            <person name="Kimura S."/>
            <person name="Kumar R."/>
            <person name="Koenig D."/>
            <person name="Headland L.R."/>
            <person name="Maloof J.N."/>
            <person name="Sinha N."/>
            <person name="van Ham R.C."/>
            <person name="Lankhorst R.K."/>
            <person name="Mao L."/>
            <person name="Vogel A."/>
            <person name="Arsova B."/>
            <person name="Panstruga R."/>
            <person name="Fei Z."/>
            <person name="Rose J.K."/>
            <person name="Zamir D."/>
            <person name="Carrari F."/>
            <person name="Giovannoni J.J."/>
            <person name="Weigel D."/>
            <person name="Usadel B."/>
            <person name="Fernie A.R."/>
        </authorList>
    </citation>
    <scope>NUCLEOTIDE SEQUENCE [LARGE SCALE GENOMIC DNA]</scope>
    <source>
        <strain evidence="1">cv. LA0716</strain>
    </source>
</reference>
<dbReference type="CDD" id="cd23158">
    <property type="entry name" value="Prefoldin_UXT"/>
    <property type="match status" value="1"/>
</dbReference>
<accession>A0ABM1GUU4</accession>
<gene>
    <name evidence="2" type="primary">LOC107020466</name>
</gene>
<sequence length="214" mass="24967">MVQKENLCLSKGILDFHYTKLQRLRAPLLFMRSKNLIFDCRNQLLCGRVTIAKSSDFAAKLQFGQRIAMDTIKQEKVRRFEEFIDRRLKPDLVHAIAERDKVFEQQKIFSDLKRNIENLEKNNVTNLKTLVNIGSEVYLQADVPDTTRIFVDVGLGFHVEFTWSEALNYISAKEEKLARQIEEYTRLVASIKAQIKMVCEGIRELLQIPPERAY</sequence>
<organism evidence="1 2">
    <name type="scientific">Solanum pennellii</name>
    <name type="common">Tomato</name>
    <name type="synonym">Lycopersicon pennellii</name>
    <dbReference type="NCBI Taxonomy" id="28526"/>
    <lineage>
        <taxon>Eukaryota</taxon>
        <taxon>Viridiplantae</taxon>
        <taxon>Streptophyta</taxon>
        <taxon>Embryophyta</taxon>
        <taxon>Tracheophyta</taxon>
        <taxon>Spermatophyta</taxon>
        <taxon>Magnoliopsida</taxon>
        <taxon>eudicotyledons</taxon>
        <taxon>Gunneridae</taxon>
        <taxon>Pentapetalae</taxon>
        <taxon>asterids</taxon>
        <taxon>lamiids</taxon>
        <taxon>Solanales</taxon>
        <taxon>Solanaceae</taxon>
        <taxon>Solanoideae</taxon>
        <taxon>Solaneae</taxon>
        <taxon>Solanum</taxon>
        <taxon>Solanum subgen. Lycopersicon</taxon>
    </lineage>
</organism>
<evidence type="ECO:0000313" key="1">
    <source>
        <dbReference type="Proteomes" id="UP000694930"/>
    </source>
</evidence>
<dbReference type="PANTHER" id="PTHR13345">
    <property type="entry name" value="MEDIATOR OF RNA POLYMERASE II TRANSCRIPTION SUBUNIT 10"/>
    <property type="match status" value="1"/>
</dbReference>
<reference evidence="2" key="2">
    <citation type="submission" date="2025-08" db="UniProtKB">
        <authorList>
            <consortium name="RefSeq"/>
        </authorList>
    </citation>
    <scope>IDENTIFICATION</scope>
</reference>
<dbReference type="Gene3D" id="1.10.287.370">
    <property type="match status" value="1"/>
</dbReference>
<proteinExistence type="predicted"/>
<dbReference type="RefSeq" id="XP_015076326.2">
    <property type="nucleotide sequence ID" value="XM_015220840.2"/>
</dbReference>
<dbReference type="InterPro" id="IPR004127">
    <property type="entry name" value="Prefoldin_subunit_alpha"/>
</dbReference>
<dbReference type="Proteomes" id="UP000694930">
    <property type="component" value="Chromosome 5"/>
</dbReference>
<evidence type="ECO:0000313" key="2">
    <source>
        <dbReference type="RefSeq" id="XP_015076326.2"/>
    </source>
</evidence>
<protein>
    <submittedName>
        <fullName evidence="2">LOW QUALITY PROTEIN: protein UXT homolog</fullName>
    </submittedName>
</protein>
<dbReference type="GeneID" id="107020466"/>
<dbReference type="PANTHER" id="PTHR13345:SF9">
    <property type="entry name" value="PROTEIN UXT"/>
    <property type="match status" value="1"/>
</dbReference>
<dbReference type="SUPFAM" id="SSF46579">
    <property type="entry name" value="Prefoldin"/>
    <property type="match status" value="1"/>
</dbReference>
<dbReference type="Pfam" id="PF02996">
    <property type="entry name" value="Prefoldin"/>
    <property type="match status" value="1"/>
</dbReference>
<dbReference type="InterPro" id="IPR009053">
    <property type="entry name" value="Prefoldin"/>
</dbReference>
<keyword evidence="1" id="KW-1185">Reference proteome</keyword>